<evidence type="ECO:0000313" key="1">
    <source>
        <dbReference type="EMBL" id="MDV2885025.1"/>
    </source>
</evidence>
<sequence length="119" mass="13663">MNTNVDQFTQWLDEHNGQTLSIQKGEHETGSKDVLDIDLISLELQSVEVRSANQNTQDDYLPSEEVILYGKGYIHGDETRTPLPDNYFEIPLDESFKFHSDGNEIKIETEKALYRISTN</sequence>
<protein>
    <submittedName>
        <fullName evidence="1">Uncharacterized protein</fullName>
    </submittedName>
</protein>
<reference evidence="1" key="1">
    <citation type="submission" date="2023-10" db="EMBL/GenBank/DDBJ databases">
        <title>Screening of Alkalihalophilus pseudofirmusBZ-TG-HK211 and Its Alleviation of Salt Stress on Rapeseed Growth.</title>
        <authorList>
            <person name="Zhao B."/>
            <person name="Guo T."/>
        </authorList>
    </citation>
    <scope>NUCLEOTIDE SEQUENCE</scope>
    <source>
        <strain evidence="1">BZ-TG-HK211</strain>
    </source>
</reference>
<organism evidence="1 2">
    <name type="scientific">Alkalihalophilus pseudofirmus</name>
    <name type="common">Bacillus pseudofirmus</name>
    <dbReference type="NCBI Taxonomy" id="79885"/>
    <lineage>
        <taxon>Bacteria</taxon>
        <taxon>Bacillati</taxon>
        <taxon>Bacillota</taxon>
        <taxon>Bacilli</taxon>
        <taxon>Bacillales</taxon>
        <taxon>Bacillaceae</taxon>
        <taxon>Alkalihalophilus</taxon>
    </lineage>
</organism>
<dbReference type="AlphaFoldDB" id="A0AAJ2KXI7"/>
<proteinExistence type="predicted"/>
<gene>
    <name evidence="1" type="ORF">RYX45_07520</name>
</gene>
<dbReference type="RefSeq" id="WP_323466436.1">
    <property type="nucleotide sequence ID" value="NZ_CP144224.1"/>
</dbReference>
<name>A0AAJ2KXI7_ALKPS</name>
<evidence type="ECO:0000313" key="2">
    <source>
        <dbReference type="Proteomes" id="UP001285636"/>
    </source>
</evidence>
<dbReference type="Proteomes" id="UP001285636">
    <property type="component" value="Unassembled WGS sequence"/>
</dbReference>
<dbReference type="InterPro" id="IPR058926">
    <property type="entry name" value="YmzB-like"/>
</dbReference>
<accession>A0AAJ2KXI7</accession>
<dbReference type="EMBL" id="JAWJAY010000001">
    <property type="protein sequence ID" value="MDV2885025.1"/>
    <property type="molecule type" value="Genomic_DNA"/>
</dbReference>
<dbReference type="Pfam" id="PF25846">
    <property type="entry name" value="YmzB"/>
    <property type="match status" value="1"/>
</dbReference>
<comment type="caution">
    <text evidence="1">The sequence shown here is derived from an EMBL/GenBank/DDBJ whole genome shotgun (WGS) entry which is preliminary data.</text>
</comment>